<feature type="compositionally biased region" description="Gly residues" evidence="1">
    <location>
        <begin position="181"/>
        <end position="209"/>
    </location>
</feature>
<feature type="region of interest" description="Disordered" evidence="1">
    <location>
        <begin position="713"/>
        <end position="738"/>
    </location>
</feature>
<feature type="region of interest" description="Disordered" evidence="1">
    <location>
        <begin position="1"/>
        <end position="474"/>
    </location>
</feature>
<dbReference type="VEuPathDB" id="CryptoDB:Cvel_843"/>
<gene>
    <name evidence="2" type="ORF">Cvel_843</name>
</gene>
<feature type="compositionally biased region" description="Pro residues" evidence="1">
    <location>
        <begin position="359"/>
        <end position="372"/>
    </location>
</feature>
<feature type="compositionally biased region" description="Low complexity" evidence="1">
    <location>
        <begin position="845"/>
        <end position="854"/>
    </location>
</feature>
<feature type="compositionally biased region" description="Acidic residues" evidence="1">
    <location>
        <begin position="320"/>
        <end position="346"/>
    </location>
</feature>
<reference evidence="2" key="1">
    <citation type="submission" date="2014-11" db="EMBL/GenBank/DDBJ databases">
        <authorList>
            <person name="Otto D Thomas"/>
            <person name="Naeem Raeece"/>
        </authorList>
    </citation>
    <scope>NUCLEOTIDE SEQUENCE</scope>
</reference>
<feature type="compositionally biased region" description="Basic and acidic residues" evidence="1">
    <location>
        <begin position="105"/>
        <end position="135"/>
    </location>
</feature>
<feature type="region of interest" description="Disordered" evidence="1">
    <location>
        <begin position="506"/>
        <end position="531"/>
    </location>
</feature>
<evidence type="ECO:0000313" key="2">
    <source>
        <dbReference type="EMBL" id="CEM38722.1"/>
    </source>
</evidence>
<accession>A0A0G4H4K6</accession>
<feature type="compositionally biased region" description="Basic and acidic residues" evidence="1">
    <location>
        <begin position="42"/>
        <end position="61"/>
    </location>
</feature>
<feature type="compositionally biased region" description="Low complexity" evidence="1">
    <location>
        <begin position="349"/>
        <end position="358"/>
    </location>
</feature>
<dbReference type="EMBL" id="CDMZ01001876">
    <property type="protein sequence ID" value="CEM38722.1"/>
    <property type="molecule type" value="Genomic_DNA"/>
</dbReference>
<name>A0A0G4H4K6_9ALVE</name>
<feature type="region of interest" description="Disordered" evidence="1">
    <location>
        <begin position="841"/>
        <end position="870"/>
    </location>
</feature>
<feature type="region of interest" description="Disordered" evidence="1">
    <location>
        <begin position="776"/>
        <end position="795"/>
    </location>
</feature>
<dbReference type="SUPFAM" id="SSF50978">
    <property type="entry name" value="WD40 repeat-like"/>
    <property type="match status" value="1"/>
</dbReference>
<organism evidence="2">
    <name type="scientific">Chromera velia CCMP2878</name>
    <dbReference type="NCBI Taxonomy" id="1169474"/>
    <lineage>
        <taxon>Eukaryota</taxon>
        <taxon>Sar</taxon>
        <taxon>Alveolata</taxon>
        <taxon>Colpodellida</taxon>
        <taxon>Chromeraceae</taxon>
        <taxon>Chromera</taxon>
    </lineage>
</organism>
<feature type="compositionally biased region" description="Low complexity" evidence="1">
    <location>
        <begin position="169"/>
        <end position="180"/>
    </location>
</feature>
<feature type="compositionally biased region" description="Acidic residues" evidence="1">
    <location>
        <begin position="79"/>
        <end position="89"/>
    </location>
</feature>
<sequence>MYSPLAGFIPSPLCTLQRPRKPRSARPVDLDDDGFENEIEDILNRHKDRQVQREKERETSKASKLAGAPVPAKKSSLGEMEDDEDDDDIPMQPPRPKPKTRVKSRKDESLDQFLEKEMKGKEFDTEKALEEERERNRSRRGRGDNIPAESGMGENDFPPRPSSRALSQRPSASGGAVSAGAAGGEGRGQGGRGGAGPSGGAAGAPGGLGMASPPKRGKGRAPAQGGRKASSSDSLEQFLQADETPKVPGKKGGTGAVAQRGPSGKGEKGRKETGGGGGKETTAKGRDKRGGDRERDPKEESLSNTKASAIKEDIDAAQESAEEDYEEDFEEVDTDDDVEVESEEDEYKPAVAAASSALPPRPAPKAASPPPRPPRDPPTAAQVKALPFTAAVNASDGPSRPSSTHASPFLEGNVDWKSNRPPSQASAAGRPKARELGTFHLQPAGGGMAPMSSDGGSDIGGGDGVGSFQTNSSSYVGGGLSGDQVQARLGRLKDLKKLDSSLRFANKKSSAVDTRDGDEDEAVQTEQAEVASRRSQCPVLNPFKRTAEDERDEMEDNPSLIKFGRGLGVIETGAGAESGTSSKGVGRLLAEFVKNTGPLFEFCLQDAALRRSATLTDGAVKLPERSAQAAASPFFQEKKKSNPPVRMAASLGLPGALQNAAVASEAAPSGTDSTHTHAAPAAQLAFKALTSSKTFPSSDGSVLVVFSRTDPKAAAGAGGAEGGRRTSGSSPTNAGGGAPGLPFGLQSGFVAAGVEELLSKVKALILVHPFNRLTDGVASSDPGGMGSQPPSPVRRQPSRALYSLARVCAVAVVALGGKDRGVVAGSAHGSLMLWDLEQRPHVPVSTSSSNSKGKGSMGGDGGEDGETEGAASERLWWNDALWLRPKQLTDSALMDAGGDADGDAGAGYGGSESLLAKGVHEFPLVDVSASDPHANSGDGLVFALDASGGLTIWRLVDNPGGVIGGGSGEGEGPGQGEEGAAVQKFLVLTESSGVLQGSRSLPDKVQRKPRALGGMHGRTVGGAAVKSAGGVGGAAEGPAPLRLEGVGTDHSSPVYAAFNPFVKTLLLVAFSNGDLILSDVASTVPVTVWTAHMRGSAASSGSFKAVALAWSPTRPCVFFSCRSPEAGRDLLDIWDLAGAASLPPGSASVGAPPQGDVEKRVAASLRPVACVDLGEAASQSLGANDALMSSGSFGDGGALEGDKREGGVKRLFVGPGEVVVSHRGCPLVLPLNPEIVFPVQKPPKSFHPDKDLITMFKEKKLRPAPAGSSDTSVEAELLRYLARTLPVLRKSEFLGFENILN</sequence>
<proteinExistence type="predicted"/>
<feature type="compositionally biased region" description="Basic and acidic residues" evidence="1">
    <location>
        <begin position="281"/>
        <end position="301"/>
    </location>
</feature>
<evidence type="ECO:0000256" key="1">
    <source>
        <dbReference type="SAM" id="MobiDB-lite"/>
    </source>
</evidence>
<feature type="compositionally biased region" description="Acidic residues" evidence="1">
    <location>
        <begin position="30"/>
        <end position="41"/>
    </location>
</feature>
<protein>
    <submittedName>
        <fullName evidence="2">Uncharacterized protein</fullName>
    </submittedName>
</protein>
<dbReference type="InterPro" id="IPR036322">
    <property type="entry name" value="WD40_repeat_dom_sf"/>
</dbReference>